<accession>A0ABT3VSM7</accession>
<feature type="region of interest" description="Disordered" evidence="5">
    <location>
        <begin position="256"/>
        <end position="349"/>
    </location>
</feature>
<organism evidence="8 9">
    <name type="scientific">Alcaligenes parafaecalis</name>
    <dbReference type="NCBI Taxonomy" id="171260"/>
    <lineage>
        <taxon>Bacteria</taxon>
        <taxon>Pseudomonadati</taxon>
        <taxon>Pseudomonadota</taxon>
        <taxon>Betaproteobacteria</taxon>
        <taxon>Burkholderiales</taxon>
        <taxon>Alcaligenaceae</taxon>
        <taxon>Alcaligenes</taxon>
    </lineage>
</organism>
<keyword evidence="2 6" id="KW-0812">Transmembrane</keyword>
<keyword evidence="4 6" id="KW-0472">Membrane</keyword>
<evidence type="ECO:0000256" key="5">
    <source>
        <dbReference type="SAM" id="MobiDB-lite"/>
    </source>
</evidence>
<gene>
    <name evidence="8" type="ORF">OSH09_13305</name>
</gene>
<dbReference type="Pfam" id="PF04357">
    <property type="entry name" value="TamB"/>
    <property type="match status" value="1"/>
</dbReference>
<evidence type="ECO:0000313" key="9">
    <source>
        <dbReference type="Proteomes" id="UP001209916"/>
    </source>
</evidence>
<proteinExistence type="predicted"/>
<feature type="compositionally biased region" description="Low complexity" evidence="5">
    <location>
        <begin position="257"/>
        <end position="279"/>
    </location>
</feature>
<feature type="compositionally biased region" description="Polar residues" evidence="5">
    <location>
        <begin position="307"/>
        <end position="324"/>
    </location>
</feature>
<feature type="region of interest" description="Disordered" evidence="5">
    <location>
        <begin position="668"/>
        <end position="763"/>
    </location>
</feature>
<evidence type="ECO:0000256" key="1">
    <source>
        <dbReference type="ARBA" id="ARBA00004167"/>
    </source>
</evidence>
<reference evidence="8 9" key="1">
    <citation type="submission" date="2022-11" db="EMBL/GenBank/DDBJ databases">
        <title>Biodiversity and phylogenetic relationships of bacteria.</title>
        <authorList>
            <person name="Machado R.A.R."/>
            <person name="Bhat A."/>
            <person name="Loulou A."/>
            <person name="Kallel S."/>
        </authorList>
    </citation>
    <scope>NUCLEOTIDE SEQUENCE [LARGE SCALE GENOMIC DNA]</scope>
    <source>
        <strain evidence="8 9">DSM 13975</strain>
    </source>
</reference>
<evidence type="ECO:0000256" key="6">
    <source>
        <dbReference type="SAM" id="Phobius"/>
    </source>
</evidence>
<feature type="domain" description="Translocation and assembly module TamB C-terminal" evidence="7">
    <location>
        <begin position="1040"/>
        <end position="1385"/>
    </location>
</feature>
<dbReference type="Proteomes" id="UP001209916">
    <property type="component" value="Unassembled WGS sequence"/>
</dbReference>
<sequence>MAWVRRWFRYFALWGIPFVVVALLLVCGFVYWVLASQAGTSWALRTALPYAQGSAQGVRGTIWDGLSVDHLVLGLPGTHVDIERLRLQANWKELWERRLHVIELSAHKVDVALTSSDEPKSDEPFKMPELPVSIAVDKLALGQFLLTQDGTPLPVAIADLSSALALDSDSAQLRLYDLIVANESIRAGFQGEVELGGLEAPYPARADIQIIARGLTADSPICAKQYLPAYAEQSTSGKSATKAVAGQPKTVAETVKTSAKADASGGTSAAAATSNQTADKASEKNSGKTPGKSAEQSAEPAEAGATLQGQSGLKAQSQAVNSLEQPIDPHGVAGVISSEPESSTGVVDEGRIQEPVVVPEPEPLPDCVVNAQITLNGSLEQATLLLNGHGQGYSLDASAELSPLDSVPVRQAKLAVKLPDESSLDADFAWDATQEGVHVQDHFKGQFRSDKLDLHALLGDVLPDALINTQGQFDVVLADKEQLLSADVDIQLLQGSRWNKQTAIGQIKAKASAPAQPGQPDWWRLLTVSDVLTDMKIGENQVQLKGGFGMSGKAELDLLAKIPRAEQLWPGLELGKASAQGQLRGEIARHTLQLKGQYDLGGNAKGQLGQGLAEADLALEGGWHFADQGKAAYWDGKVNRLVADHAGLIVRLQSALPVRFTDALRAPEPPAQAAKADAKDQAKPADAATAAPEKEVAAQTSGSAATQSPSAEAPMPATAQTAAAAAPAEAEQAKAQAGAPENAADKTATAPKTPEPLAPWSVRVGAGTLSTTVDGEPWINLRHQESSYQPGQWASRGELLDLVLSEPRIARLLRKVGVEASAEKDKGGVKIVKHKKTQPPEIDIKARWDLKFNGALSGQVRVDRVAGDVQVFAEPPMSLGLEDLSIVINAKPTSATTSRVDAQLDLRTKEMGYVTAKAQTPIHGLALNENDRKTVSIQANIDDLSWTRLFLGDAMELGGRLNADVNIDVGAKWAWTSRGTVTGRELRFTRLDDGIRLIDGQLDARFDGDIFRLESLSFPARPRVEPQEWRTATWLKESPDAKDGKLTVSGQWNLSTQQGAFGVDIFRFPILQRADRYAMMSGNIALNMELPRIAITGKVEADAGWFNLDMLGGIPTVDSDVVIVRAGDEPASEPSQAATDMSMEIDVDLGPRFYLTGYGVNSGLVGSLRVTMIGGKLTGMGALRTRGGRIELYGQKLMLKRGTVTFQGDITSPILDIEALRTGQAVEAGVKVAGTARKPRIDLVSYPEVSEVEKLSWLLLGHGPDDSGGDMALLLSVGTSFLGDGEPFYRKFGIDEVAMRSGDLGSAGSILPVESVVKSLNSGTSNEERKFIAISKALTADISVSLEQAMADTGTVGRASYRLARGLTAEVSAGTVNGLALIYRWFSKD</sequence>
<evidence type="ECO:0000259" key="7">
    <source>
        <dbReference type="Pfam" id="PF04357"/>
    </source>
</evidence>
<keyword evidence="9" id="KW-1185">Reference proteome</keyword>
<feature type="compositionally biased region" description="Low complexity" evidence="5">
    <location>
        <begin position="684"/>
        <end position="752"/>
    </location>
</feature>
<dbReference type="InterPro" id="IPR007452">
    <property type="entry name" value="TamB_C"/>
</dbReference>
<dbReference type="RefSeq" id="WP_266121227.1">
    <property type="nucleotide sequence ID" value="NZ_JAPKNA010000004.1"/>
</dbReference>
<dbReference type="EMBL" id="JAPKNA010000004">
    <property type="protein sequence ID" value="MCX5465161.1"/>
    <property type="molecule type" value="Genomic_DNA"/>
</dbReference>
<feature type="transmembrane region" description="Helical" evidence="6">
    <location>
        <begin position="12"/>
        <end position="34"/>
    </location>
</feature>
<dbReference type="PANTHER" id="PTHR36985">
    <property type="entry name" value="TRANSLOCATION AND ASSEMBLY MODULE SUBUNIT TAMB"/>
    <property type="match status" value="1"/>
</dbReference>
<protein>
    <submittedName>
        <fullName evidence="8">Translocation/assembly module TamB domain-containing protein</fullName>
    </submittedName>
</protein>
<dbReference type="PANTHER" id="PTHR36985:SF1">
    <property type="entry name" value="TRANSLOCATION AND ASSEMBLY MODULE SUBUNIT TAMB"/>
    <property type="match status" value="1"/>
</dbReference>
<comment type="caution">
    <text evidence="8">The sequence shown here is derived from an EMBL/GenBank/DDBJ whole genome shotgun (WGS) entry which is preliminary data.</text>
</comment>
<evidence type="ECO:0000313" key="8">
    <source>
        <dbReference type="EMBL" id="MCX5465161.1"/>
    </source>
</evidence>
<evidence type="ECO:0000256" key="4">
    <source>
        <dbReference type="ARBA" id="ARBA00023136"/>
    </source>
</evidence>
<comment type="subcellular location">
    <subcellularLocation>
        <location evidence="1">Membrane</location>
        <topology evidence="1">Single-pass membrane protein</topology>
    </subcellularLocation>
</comment>
<keyword evidence="3 6" id="KW-1133">Transmembrane helix</keyword>
<evidence type="ECO:0000256" key="3">
    <source>
        <dbReference type="ARBA" id="ARBA00022989"/>
    </source>
</evidence>
<name>A0ABT3VSM7_9BURK</name>
<evidence type="ECO:0000256" key="2">
    <source>
        <dbReference type="ARBA" id="ARBA00022692"/>
    </source>
</evidence>